<name>A0A059AW78_EUCGR</name>
<dbReference type="EMBL" id="KK198760">
    <property type="protein sequence ID" value="KCW57989.1"/>
    <property type="molecule type" value="Genomic_DNA"/>
</dbReference>
<accession>A0A059AW78</accession>
<organism evidence="1">
    <name type="scientific">Eucalyptus grandis</name>
    <name type="common">Flooded gum</name>
    <dbReference type="NCBI Taxonomy" id="71139"/>
    <lineage>
        <taxon>Eukaryota</taxon>
        <taxon>Viridiplantae</taxon>
        <taxon>Streptophyta</taxon>
        <taxon>Embryophyta</taxon>
        <taxon>Tracheophyta</taxon>
        <taxon>Spermatophyta</taxon>
        <taxon>Magnoliopsida</taxon>
        <taxon>eudicotyledons</taxon>
        <taxon>Gunneridae</taxon>
        <taxon>Pentapetalae</taxon>
        <taxon>rosids</taxon>
        <taxon>malvids</taxon>
        <taxon>Myrtales</taxon>
        <taxon>Myrtaceae</taxon>
        <taxon>Myrtoideae</taxon>
        <taxon>Eucalypteae</taxon>
        <taxon>Eucalyptus</taxon>
    </lineage>
</organism>
<protein>
    <submittedName>
        <fullName evidence="1">Uncharacterized protein</fullName>
    </submittedName>
</protein>
<dbReference type="AlphaFoldDB" id="A0A059AW78"/>
<evidence type="ECO:0000313" key="1">
    <source>
        <dbReference type="EMBL" id="KCW57989.1"/>
    </source>
</evidence>
<sequence length="88" mass="10167">MIQQQGLNVIAKWEHFPCFEVEGKLWLFDCGGQDVRRTSQPTILLVENGSKEAFRFDVFGRFVKLNSTDLEGFFISFIDLFLDLSSSR</sequence>
<dbReference type="Gramene" id="KCW57989">
    <property type="protein sequence ID" value="KCW57989"/>
    <property type="gene ID" value="EUGRSUZ_H00720"/>
</dbReference>
<dbReference type="InParanoid" id="A0A059AW78"/>
<reference evidence="1" key="1">
    <citation type="submission" date="2013-07" db="EMBL/GenBank/DDBJ databases">
        <title>The genome of Eucalyptus grandis.</title>
        <authorList>
            <person name="Schmutz J."/>
            <person name="Hayes R."/>
            <person name="Myburg A."/>
            <person name="Tuskan G."/>
            <person name="Grattapaglia D."/>
            <person name="Rokhsar D.S."/>
        </authorList>
    </citation>
    <scope>NUCLEOTIDE SEQUENCE</scope>
    <source>
        <tissue evidence="1">Leaf extractions</tissue>
    </source>
</reference>
<gene>
    <name evidence="1" type="ORF">EUGRSUZ_H00720</name>
</gene>
<proteinExistence type="predicted"/>